<organism evidence="1 2">
    <name type="scientific">Ziziphus jujuba var. spinosa</name>
    <dbReference type="NCBI Taxonomy" id="714518"/>
    <lineage>
        <taxon>Eukaryota</taxon>
        <taxon>Viridiplantae</taxon>
        <taxon>Streptophyta</taxon>
        <taxon>Embryophyta</taxon>
        <taxon>Tracheophyta</taxon>
        <taxon>Spermatophyta</taxon>
        <taxon>Magnoliopsida</taxon>
        <taxon>eudicotyledons</taxon>
        <taxon>Gunneridae</taxon>
        <taxon>Pentapetalae</taxon>
        <taxon>rosids</taxon>
        <taxon>fabids</taxon>
        <taxon>Rosales</taxon>
        <taxon>Rhamnaceae</taxon>
        <taxon>Paliureae</taxon>
        <taxon>Ziziphus</taxon>
    </lineage>
</organism>
<protein>
    <submittedName>
        <fullName evidence="1">Uncharacterized protein</fullName>
    </submittedName>
</protein>
<proteinExistence type="predicted"/>
<gene>
    <name evidence="1" type="ORF">FEM48_Zijuj07G0017900</name>
</gene>
<dbReference type="Proteomes" id="UP000813462">
    <property type="component" value="Unassembled WGS sequence"/>
</dbReference>
<comment type="caution">
    <text evidence="1">The sequence shown here is derived from an EMBL/GenBank/DDBJ whole genome shotgun (WGS) entry which is preliminary data.</text>
</comment>
<dbReference type="AlphaFoldDB" id="A0A978V1R3"/>
<name>A0A978V1R3_ZIZJJ</name>
<dbReference type="EMBL" id="JAEACU010000007">
    <property type="protein sequence ID" value="KAH7521296.1"/>
    <property type="molecule type" value="Genomic_DNA"/>
</dbReference>
<reference evidence="1" key="1">
    <citation type="journal article" date="2021" name="Front. Plant Sci.">
        <title>Chromosome-Scale Genome Assembly for Chinese Sour Jujube and Insights Into Its Genome Evolution and Domestication Signature.</title>
        <authorList>
            <person name="Shen L.-Y."/>
            <person name="Luo H."/>
            <person name="Wang X.-L."/>
            <person name="Wang X.-M."/>
            <person name="Qiu X.-J."/>
            <person name="Liu H."/>
            <person name="Zhou S.-S."/>
            <person name="Jia K.-H."/>
            <person name="Nie S."/>
            <person name="Bao Y.-T."/>
            <person name="Zhang R.-G."/>
            <person name="Yun Q.-Z."/>
            <person name="Chai Y.-H."/>
            <person name="Lu J.-Y."/>
            <person name="Li Y."/>
            <person name="Zhao S.-W."/>
            <person name="Mao J.-F."/>
            <person name="Jia S.-G."/>
            <person name="Mao Y.-M."/>
        </authorList>
    </citation>
    <scope>NUCLEOTIDE SEQUENCE</scope>
    <source>
        <strain evidence="1">AT0</strain>
        <tissue evidence="1">Leaf</tissue>
    </source>
</reference>
<evidence type="ECO:0000313" key="2">
    <source>
        <dbReference type="Proteomes" id="UP000813462"/>
    </source>
</evidence>
<sequence length="68" mass="7661">MFDKSIDQLKVIANTLLKGHENRSNISNELKDMGLSIEDQSDVFGVIVQKPHYLTMFRSTHGPVSCIL</sequence>
<accession>A0A978V1R3</accession>
<evidence type="ECO:0000313" key="1">
    <source>
        <dbReference type="EMBL" id="KAH7521296.1"/>
    </source>
</evidence>